<protein>
    <submittedName>
        <fullName evidence="2">Uncharacterized protein</fullName>
    </submittedName>
</protein>
<keyword evidence="1" id="KW-0472">Membrane</keyword>
<organism evidence="2 3">
    <name type="scientific">Glaciecola petra</name>
    <dbReference type="NCBI Taxonomy" id="3075602"/>
    <lineage>
        <taxon>Bacteria</taxon>
        <taxon>Pseudomonadati</taxon>
        <taxon>Pseudomonadota</taxon>
        <taxon>Gammaproteobacteria</taxon>
        <taxon>Alteromonadales</taxon>
        <taxon>Alteromonadaceae</taxon>
        <taxon>Glaciecola</taxon>
    </lineage>
</organism>
<name>A0ABU2ZNT2_9ALTE</name>
<dbReference type="Proteomes" id="UP001253545">
    <property type="component" value="Unassembled WGS sequence"/>
</dbReference>
<gene>
    <name evidence="2" type="ORF">RM552_00100</name>
</gene>
<evidence type="ECO:0000313" key="3">
    <source>
        <dbReference type="Proteomes" id="UP001253545"/>
    </source>
</evidence>
<keyword evidence="1" id="KW-1133">Transmembrane helix</keyword>
<sequence>MKLSQIIFRISFALLAIIYIAVITEFLNPDYFKFNIEIGYDVLALTAAVGIYVFFFFKRNKHF</sequence>
<feature type="transmembrane region" description="Helical" evidence="1">
    <location>
        <begin position="38"/>
        <end position="57"/>
    </location>
</feature>
<feature type="transmembrane region" description="Helical" evidence="1">
    <location>
        <begin position="7"/>
        <end position="26"/>
    </location>
</feature>
<proteinExistence type="predicted"/>
<keyword evidence="1" id="KW-0812">Transmembrane</keyword>
<evidence type="ECO:0000256" key="1">
    <source>
        <dbReference type="SAM" id="Phobius"/>
    </source>
</evidence>
<evidence type="ECO:0000313" key="2">
    <source>
        <dbReference type="EMBL" id="MDT0593239.1"/>
    </source>
</evidence>
<keyword evidence="3" id="KW-1185">Reference proteome</keyword>
<comment type="caution">
    <text evidence="2">The sequence shown here is derived from an EMBL/GenBank/DDBJ whole genome shotgun (WGS) entry which is preliminary data.</text>
</comment>
<accession>A0ABU2ZNT2</accession>
<dbReference type="RefSeq" id="WP_311366766.1">
    <property type="nucleotide sequence ID" value="NZ_JAVRHX010000001.1"/>
</dbReference>
<reference evidence="2 3" key="1">
    <citation type="submission" date="2023-09" db="EMBL/GenBank/DDBJ databases">
        <authorList>
            <person name="Rey-Velasco X."/>
        </authorList>
    </citation>
    <scope>NUCLEOTIDE SEQUENCE [LARGE SCALE GENOMIC DNA]</scope>
    <source>
        <strain evidence="2 3">P117</strain>
    </source>
</reference>
<dbReference type="EMBL" id="JAVRHX010000001">
    <property type="protein sequence ID" value="MDT0593239.1"/>
    <property type="molecule type" value="Genomic_DNA"/>
</dbReference>